<dbReference type="SMART" id="SM00404">
    <property type="entry name" value="PTPc_motif"/>
    <property type="match status" value="1"/>
</dbReference>
<evidence type="ECO:0000256" key="4">
    <source>
        <dbReference type="ARBA" id="ARBA00022553"/>
    </source>
</evidence>
<comment type="subcellular location">
    <subcellularLocation>
        <location evidence="1">Endomembrane system</location>
    </subcellularLocation>
</comment>
<dbReference type="Gene3D" id="3.90.190.10">
    <property type="entry name" value="Protein tyrosine phosphatase superfamily"/>
    <property type="match status" value="2"/>
</dbReference>
<dbReference type="InterPro" id="IPR051985">
    <property type="entry name" value="NR_tyrosine_phosphatase"/>
</dbReference>
<dbReference type="Proteomes" id="UP001217089">
    <property type="component" value="Unassembled WGS sequence"/>
</dbReference>
<keyword evidence="6" id="KW-0904">Protein phosphatase</keyword>
<dbReference type="PROSITE" id="PS00383">
    <property type="entry name" value="TYR_PHOSPHATASE_1"/>
    <property type="match status" value="1"/>
</dbReference>
<dbReference type="SMART" id="SM00194">
    <property type="entry name" value="PTPc"/>
    <property type="match status" value="1"/>
</dbReference>
<evidence type="ECO:0000256" key="5">
    <source>
        <dbReference type="ARBA" id="ARBA00022801"/>
    </source>
</evidence>
<gene>
    <name evidence="12" type="ORF">KUTeg_019902</name>
</gene>
<dbReference type="InterPro" id="IPR000387">
    <property type="entry name" value="Tyr_Pase_dom"/>
</dbReference>
<comment type="similarity">
    <text evidence="2">Belongs to the protein-tyrosine phosphatase family. Non-receptor class 1 subfamily.</text>
</comment>
<dbReference type="PANTHER" id="PTHR46047:SF3">
    <property type="entry name" value="TYROSINE-PROTEIN PHOSPHATASE NON-RECEPTOR TYPE 61F"/>
    <property type="match status" value="1"/>
</dbReference>
<feature type="region of interest" description="Disordered" evidence="8">
    <location>
        <begin position="258"/>
        <end position="295"/>
    </location>
</feature>
<evidence type="ECO:0000313" key="13">
    <source>
        <dbReference type="Proteomes" id="UP001217089"/>
    </source>
</evidence>
<name>A0ABQ9EI09_TEGGR</name>
<dbReference type="EMBL" id="JARBDR010000917">
    <property type="protein sequence ID" value="KAJ8303506.1"/>
    <property type="molecule type" value="Genomic_DNA"/>
</dbReference>
<evidence type="ECO:0000256" key="3">
    <source>
        <dbReference type="ARBA" id="ARBA00013064"/>
    </source>
</evidence>
<keyword evidence="9" id="KW-0812">Transmembrane</keyword>
<evidence type="ECO:0000256" key="2">
    <source>
        <dbReference type="ARBA" id="ARBA00009701"/>
    </source>
</evidence>
<dbReference type="InterPro" id="IPR000242">
    <property type="entry name" value="PTP_cat"/>
</dbReference>
<feature type="domain" description="Tyrosine-protein phosphatase" evidence="10">
    <location>
        <begin position="1"/>
        <end position="239"/>
    </location>
</feature>
<organism evidence="12 13">
    <name type="scientific">Tegillarca granosa</name>
    <name type="common">Malaysian cockle</name>
    <name type="synonym">Anadara granosa</name>
    <dbReference type="NCBI Taxonomy" id="220873"/>
    <lineage>
        <taxon>Eukaryota</taxon>
        <taxon>Metazoa</taxon>
        <taxon>Spiralia</taxon>
        <taxon>Lophotrochozoa</taxon>
        <taxon>Mollusca</taxon>
        <taxon>Bivalvia</taxon>
        <taxon>Autobranchia</taxon>
        <taxon>Pteriomorphia</taxon>
        <taxon>Arcoida</taxon>
        <taxon>Arcoidea</taxon>
        <taxon>Arcidae</taxon>
        <taxon>Tegillarca</taxon>
    </lineage>
</organism>
<dbReference type="SUPFAM" id="SSF52799">
    <property type="entry name" value="(Phosphotyrosine protein) phosphatases II"/>
    <property type="match status" value="1"/>
</dbReference>
<evidence type="ECO:0000259" key="11">
    <source>
        <dbReference type="PROSITE" id="PS50056"/>
    </source>
</evidence>
<dbReference type="InterPro" id="IPR029021">
    <property type="entry name" value="Prot-tyrosine_phosphatase-like"/>
</dbReference>
<evidence type="ECO:0000256" key="1">
    <source>
        <dbReference type="ARBA" id="ARBA00004308"/>
    </source>
</evidence>
<dbReference type="InterPro" id="IPR016130">
    <property type="entry name" value="Tyr_Pase_AS"/>
</dbReference>
<evidence type="ECO:0000256" key="7">
    <source>
        <dbReference type="ARBA" id="ARBA00023136"/>
    </source>
</evidence>
<dbReference type="PANTHER" id="PTHR46047">
    <property type="entry name" value="TYROSINE-PROTEIN PHOSPHATASE NON-RECEPTOR TYPE 61F"/>
    <property type="match status" value="1"/>
</dbReference>
<feature type="domain" description="Tyrosine specific protein phosphatases" evidence="11">
    <location>
        <begin position="151"/>
        <end position="230"/>
    </location>
</feature>
<evidence type="ECO:0000256" key="6">
    <source>
        <dbReference type="ARBA" id="ARBA00022912"/>
    </source>
</evidence>
<feature type="transmembrane region" description="Helical" evidence="9">
    <location>
        <begin position="373"/>
        <end position="391"/>
    </location>
</feature>
<evidence type="ECO:0000313" key="12">
    <source>
        <dbReference type="EMBL" id="KAJ8303506.1"/>
    </source>
</evidence>
<dbReference type="EC" id="3.1.3.48" evidence="3"/>
<keyword evidence="7 9" id="KW-0472">Membrane</keyword>
<keyword evidence="5" id="KW-0378">Hydrolase</keyword>
<keyword evidence="4" id="KW-0597">Phosphoprotein</keyword>
<dbReference type="Pfam" id="PF00102">
    <property type="entry name" value="Y_phosphatase"/>
    <property type="match status" value="2"/>
</dbReference>
<accession>A0ABQ9EI09</accession>
<evidence type="ECO:0000259" key="10">
    <source>
        <dbReference type="PROSITE" id="PS50055"/>
    </source>
</evidence>
<dbReference type="InterPro" id="IPR003595">
    <property type="entry name" value="Tyr_Pase_cat"/>
</dbReference>
<comment type="caution">
    <text evidence="12">The sequence shown here is derived from an EMBL/GenBank/DDBJ whole genome shotgun (WGS) entry which is preliminary data.</text>
</comment>
<reference evidence="12 13" key="1">
    <citation type="submission" date="2022-12" db="EMBL/GenBank/DDBJ databases">
        <title>Chromosome-level genome of Tegillarca granosa.</title>
        <authorList>
            <person name="Kim J."/>
        </authorList>
    </citation>
    <scope>NUCLEOTIDE SEQUENCE [LARGE SCALE GENOMIC DNA]</scope>
    <source>
        <strain evidence="12">Teg-2019</strain>
        <tissue evidence="12">Adductor muscle</tissue>
    </source>
</reference>
<proteinExistence type="inferred from homology"/>
<dbReference type="PROSITE" id="PS50055">
    <property type="entry name" value="TYR_PHOSPHATASE_PTP"/>
    <property type="match status" value="1"/>
</dbReference>
<evidence type="ECO:0000256" key="9">
    <source>
        <dbReference type="SAM" id="Phobius"/>
    </source>
</evidence>
<evidence type="ECO:0000256" key="8">
    <source>
        <dbReference type="SAM" id="MobiDB-lite"/>
    </source>
</evidence>
<keyword evidence="9" id="KW-1133">Transmembrane helix</keyword>
<sequence length="393" mass="45460">MIHFKTNTMASEIEKEFLQYDKHNAWAMVFQEIKNESAMKAMEDEYSTQHAKRPQNRNKNRYRDVNDHSRIYLRKDENDYINASLVDVADADRQYILTQPAMGKVFKNESEQNYFIVRTLEIEEKETGNVREVLHFQYITWPDFGVPSSPLAFLNFLMAVRESGGLDNDVGPAVIHCSAGIGRSGTFCLVDSCLVIAEREKNMDSFDVRSMLLSMRNYRMGLIQTPDQLRFSYLAIIEGGKRLLSDEDSTLSVLSSYLEEESNHADDTPPPPPVRTVSLSPNNKPPPLPPREGLPRKLEEIDGLNANTKLQNDLNNATDEVIPEKTDNENSYEVRKRIRDQRKKDTQEQINRMRQKQKDSDLWKKRKSYFKPIALGISIIIGGLIIYHFYWNR</sequence>
<keyword evidence="13" id="KW-1185">Reference proteome</keyword>
<feature type="compositionally biased region" description="Pro residues" evidence="8">
    <location>
        <begin position="283"/>
        <end position="292"/>
    </location>
</feature>
<protein>
    <recommendedName>
        <fullName evidence="3">protein-tyrosine-phosphatase</fullName>
        <ecNumber evidence="3">3.1.3.48</ecNumber>
    </recommendedName>
</protein>
<dbReference type="PROSITE" id="PS50056">
    <property type="entry name" value="TYR_PHOSPHATASE_2"/>
    <property type="match status" value="1"/>
</dbReference>